<keyword evidence="2 7" id="KW-0349">Heme</keyword>
<dbReference type="GO" id="GO:0005506">
    <property type="term" value="F:iron ion binding"/>
    <property type="evidence" value="ECO:0007669"/>
    <property type="project" value="InterPro"/>
</dbReference>
<dbReference type="GO" id="GO:0009055">
    <property type="term" value="F:electron transfer activity"/>
    <property type="evidence" value="ECO:0007669"/>
    <property type="project" value="InterPro"/>
</dbReference>
<keyword evidence="4" id="KW-0249">Electron transport</keyword>
<dbReference type="InterPro" id="IPR012127">
    <property type="entry name" value="Cyt_c_prime"/>
</dbReference>
<evidence type="ECO:0000256" key="8">
    <source>
        <dbReference type="SAM" id="SignalP"/>
    </source>
</evidence>
<feature type="signal peptide" evidence="8">
    <location>
        <begin position="1"/>
        <end position="24"/>
    </location>
</feature>
<comment type="PTM">
    <text evidence="7">Binds 1 heme group per subunit.</text>
</comment>
<dbReference type="PIRSF" id="PIRSF000027">
    <property type="entry name" value="Cytc_c_prime"/>
    <property type="match status" value="1"/>
</dbReference>
<keyword evidence="3 6" id="KW-0479">Metal-binding</keyword>
<dbReference type="PATRIC" id="fig|742159.3.peg.3290"/>
<dbReference type="InterPro" id="IPR010980">
    <property type="entry name" value="Cyt_c/b562"/>
</dbReference>
<keyword evidence="8" id="KW-0732">Signal</keyword>
<dbReference type="PROSITE" id="PS51009">
    <property type="entry name" value="CYTCII"/>
    <property type="match status" value="1"/>
</dbReference>
<dbReference type="EMBL" id="ADMS01000052">
    <property type="protein sequence ID" value="EFF76310.1"/>
    <property type="molecule type" value="Genomic_DNA"/>
</dbReference>
<dbReference type="Pfam" id="PF01322">
    <property type="entry name" value="Cytochrom_C_2"/>
    <property type="match status" value="1"/>
</dbReference>
<evidence type="ECO:0000313" key="10">
    <source>
        <dbReference type="Proteomes" id="UP000004510"/>
    </source>
</evidence>
<feature type="chain" id="PRO_5003066547" evidence="8">
    <location>
        <begin position="25"/>
        <end position="165"/>
    </location>
</feature>
<gene>
    <name evidence="9" type="ORF">HMPREF0004_2342</name>
</gene>
<dbReference type="InterPro" id="IPR002321">
    <property type="entry name" value="Cyt_c_II"/>
</dbReference>
<evidence type="ECO:0000313" key="9">
    <source>
        <dbReference type="EMBL" id="EFF76310.1"/>
    </source>
</evidence>
<dbReference type="SMR" id="D4XA45"/>
<dbReference type="GO" id="GO:0022900">
    <property type="term" value="P:electron transport chain"/>
    <property type="evidence" value="ECO:0007669"/>
    <property type="project" value="InterPro"/>
</dbReference>
<keyword evidence="1" id="KW-0813">Transport</keyword>
<evidence type="ECO:0000256" key="2">
    <source>
        <dbReference type="ARBA" id="ARBA00022617"/>
    </source>
</evidence>
<feature type="binding site" description="covalent" evidence="7">
    <location>
        <position position="157"/>
    </location>
    <ligand>
        <name>heme c</name>
        <dbReference type="ChEBI" id="CHEBI:61717"/>
    </ligand>
</feature>
<proteinExistence type="predicted"/>
<feature type="binding site" description="covalent" evidence="7">
    <location>
        <position position="154"/>
    </location>
    <ligand>
        <name>heme c</name>
        <dbReference type="ChEBI" id="CHEBI:61717"/>
    </ligand>
</feature>
<dbReference type="HOGENOM" id="CLU_106713_4_0_4"/>
<dbReference type="eggNOG" id="COG3909">
    <property type="taxonomic scope" value="Bacteria"/>
</dbReference>
<accession>D4XA45</accession>
<protein>
    <submittedName>
        <fullName evidence="9">Cytochrome C</fullName>
    </submittedName>
</protein>
<dbReference type="Proteomes" id="UP000004510">
    <property type="component" value="Unassembled WGS sequence"/>
</dbReference>
<dbReference type="SUPFAM" id="SSF47175">
    <property type="entry name" value="Cytochromes"/>
    <property type="match status" value="1"/>
</dbReference>
<reference evidence="10" key="1">
    <citation type="submission" date="2010-03" db="EMBL/GenBank/DDBJ databases">
        <title>Complete sequence of Mobiluncus curtisii ATCC 43063.</title>
        <authorList>
            <person name="Muzny D."/>
            <person name="Qin X."/>
            <person name="Deng J."/>
            <person name="Jiang H."/>
            <person name="Liu Y."/>
            <person name="Qu J."/>
            <person name="Song X.-Z."/>
            <person name="Zhang L."/>
            <person name="Thornton R."/>
            <person name="Coyle M."/>
            <person name="Francisco L."/>
            <person name="Jackson L."/>
            <person name="Javaid M."/>
            <person name="Korchina V."/>
            <person name="Kovar C."/>
            <person name="Mata R."/>
            <person name="Mathew T."/>
            <person name="Ngo R."/>
            <person name="Nguyen L."/>
            <person name="Nguyen N."/>
            <person name="Okwuonu G."/>
            <person name="Ongeri F."/>
            <person name="Pham C."/>
            <person name="Simmons D."/>
            <person name="Wilczek-Boney K."/>
            <person name="Hale W."/>
            <person name="Jakkamsetti A."/>
            <person name="Pham P."/>
            <person name="Ruth R."/>
            <person name="San Lucas F."/>
            <person name="Warren J."/>
            <person name="Zhang J."/>
            <person name="Zhao Z."/>
            <person name="Zhou C."/>
            <person name="Zhu D."/>
            <person name="Lee S."/>
            <person name="Bess C."/>
            <person name="Blankenburg K."/>
            <person name="Forbes L."/>
            <person name="Fu Q."/>
            <person name="Gubbala S."/>
            <person name="Hirani K."/>
            <person name="Jayaseelan J.C."/>
            <person name="Lara F."/>
            <person name="Munidasa M."/>
            <person name="Palculict T."/>
            <person name="Patil S."/>
            <person name="Pu L.-L."/>
            <person name="Saada N."/>
            <person name="Tang L."/>
            <person name="Weissenberger G."/>
            <person name="Zhu Y."/>
            <person name="Hemphill L."/>
            <person name="Shang Y."/>
            <person name="Youmans B."/>
            <person name="Ayvaz T."/>
            <person name="Ross M."/>
            <person name="Santibanez J."/>
            <person name="Aqrawi P."/>
            <person name="Gross S."/>
            <person name="Joshi V."/>
            <person name="Fowler G."/>
            <person name="Nazareth L."/>
            <person name="Reid J."/>
            <person name="Worley K."/>
            <person name="Petrosino J."/>
            <person name="Highlander S."/>
            <person name="Gibbs R."/>
            <person name="Gibbs R."/>
        </authorList>
    </citation>
    <scope>NUCLEOTIDE SEQUENCE [LARGE SCALE GENOMIC DNA]</scope>
    <source>
        <strain evidence="10">ATCC 43553</strain>
    </source>
</reference>
<dbReference type="GO" id="GO:0020037">
    <property type="term" value="F:heme binding"/>
    <property type="evidence" value="ECO:0007669"/>
    <property type="project" value="InterPro"/>
</dbReference>
<organism evidence="9 10">
    <name type="scientific">Achromobacter piechaudii ATCC 43553</name>
    <dbReference type="NCBI Taxonomy" id="742159"/>
    <lineage>
        <taxon>Bacteria</taxon>
        <taxon>Pseudomonadati</taxon>
        <taxon>Pseudomonadota</taxon>
        <taxon>Betaproteobacteria</taxon>
        <taxon>Burkholderiales</taxon>
        <taxon>Alcaligenaceae</taxon>
        <taxon>Achromobacter</taxon>
    </lineage>
</organism>
<dbReference type="PRINTS" id="PR00608">
    <property type="entry name" value="CYTCHROMECII"/>
</dbReference>
<keyword evidence="5 6" id="KW-0408">Iron</keyword>
<comment type="caution">
    <text evidence="9">The sequence shown here is derived from an EMBL/GenBank/DDBJ whole genome shotgun (WGS) entry which is preliminary data.</text>
</comment>
<dbReference type="InterPro" id="IPR015984">
    <property type="entry name" value="Cyt_c_prime_subgr"/>
</dbReference>
<evidence type="ECO:0000256" key="5">
    <source>
        <dbReference type="ARBA" id="ARBA00023004"/>
    </source>
</evidence>
<dbReference type="Gene3D" id="1.20.120.10">
    <property type="entry name" value="Cytochrome c/b562"/>
    <property type="match status" value="1"/>
</dbReference>
<sequence length="165" mass="17669">MRAAHLLFLREIAMQKLSTLVALACMTVAPLLATTASAQFAKPEDAVKYRQSALTLMASHFGRMTPVVKGQTPYDAAQIKANVEVLKTLSALPWTAFGPGTEGGDARPEIWSDAAGFKQKQQAFQDNIVKLSAAADAGDLDKLRAAFGDVGASCKACHDAYRKKK</sequence>
<dbReference type="AlphaFoldDB" id="D4XA45"/>
<evidence type="ECO:0000256" key="3">
    <source>
        <dbReference type="ARBA" id="ARBA00022723"/>
    </source>
</evidence>
<name>D4XA45_9BURK</name>
<evidence type="ECO:0000256" key="6">
    <source>
        <dbReference type="PIRSR" id="PIRSR000027-1"/>
    </source>
</evidence>
<evidence type="ECO:0000256" key="4">
    <source>
        <dbReference type="ARBA" id="ARBA00022982"/>
    </source>
</evidence>
<dbReference type="GO" id="GO:0042597">
    <property type="term" value="C:periplasmic space"/>
    <property type="evidence" value="ECO:0007669"/>
    <property type="project" value="InterPro"/>
</dbReference>
<feature type="binding site" description="axial binding residue" evidence="6">
    <location>
        <position position="158"/>
    </location>
    <ligand>
        <name>heme c</name>
        <dbReference type="ChEBI" id="CHEBI:61717"/>
    </ligand>
    <ligandPart>
        <name>Fe</name>
        <dbReference type="ChEBI" id="CHEBI:18248"/>
    </ligandPart>
</feature>
<evidence type="ECO:0000256" key="7">
    <source>
        <dbReference type="PIRSR" id="PIRSR000027-2"/>
    </source>
</evidence>
<evidence type="ECO:0000256" key="1">
    <source>
        <dbReference type="ARBA" id="ARBA00022448"/>
    </source>
</evidence>